<dbReference type="Pfam" id="PF03466">
    <property type="entry name" value="LysR_substrate"/>
    <property type="match status" value="1"/>
</dbReference>
<evidence type="ECO:0000256" key="4">
    <source>
        <dbReference type="ARBA" id="ARBA00023163"/>
    </source>
</evidence>
<dbReference type="Gene3D" id="1.10.10.10">
    <property type="entry name" value="Winged helix-like DNA-binding domain superfamily/Winged helix DNA-binding domain"/>
    <property type="match status" value="1"/>
</dbReference>
<sequence>MPVLDDIKGFVTVAETGGFTHAARKLSISTSVVSRRIERLETELGVCLILRNTRGVTLTPAGNEFYRHAQLIMRELDNAYQAVAQRKEAIAGCLHISTPYSFGIRHLEPVLERLAARYPSLEFDISYNDRYVDLLKESFDAVIRIGAINELSFAARRICPIASVLVASPTYLAKHGTPRTPDQIAEHECLIYSGRTHAEWVFQRQGDPIPLLPAGRFHSDSGEVLLQWALCGRGIAVLPHFMVKESVAGGALARLLPDYALPEHDLYLLRPPPGSASGGQGTGAVRRNGDVLPGNTADGELKGRRFLSVRIYI</sequence>
<dbReference type="EMBL" id="CP157947">
    <property type="protein sequence ID" value="XBS68467.1"/>
    <property type="molecule type" value="Genomic_DNA"/>
</dbReference>
<dbReference type="SUPFAM" id="SSF46785">
    <property type="entry name" value="Winged helix' DNA-binding domain"/>
    <property type="match status" value="1"/>
</dbReference>
<organism evidence="7">
    <name type="scientific">Acerihabitans sp. KWT182</name>
    <dbReference type="NCBI Taxonomy" id="3157919"/>
    <lineage>
        <taxon>Bacteria</taxon>
        <taxon>Pseudomonadati</taxon>
        <taxon>Pseudomonadota</taxon>
        <taxon>Gammaproteobacteria</taxon>
        <taxon>Enterobacterales</taxon>
        <taxon>Pectobacteriaceae</taxon>
        <taxon>Acerihabitans</taxon>
    </lineage>
</organism>
<evidence type="ECO:0000259" key="6">
    <source>
        <dbReference type="PROSITE" id="PS50931"/>
    </source>
</evidence>
<dbReference type="InterPro" id="IPR036390">
    <property type="entry name" value="WH_DNA-bd_sf"/>
</dbReference>
<proteinExistence type="inferred from homology"/>
<dbReference type="GO" id="GO:0003700">
    <property type="term" value="F:DNA-binding transcription factor activity"/>
    <property type="evidence" value="ECO:0007669"/>
    <property type="project" value="InterPro"/>
</dbReference>
<evidence type="ECO:0000256" key="1">
    <source>
        <dbReference type="ARBA" id="ARBA00009437"/>
    </source>
</evidence>
<dbReference type="PANTHER" id="PTHR30537">
    <property type="entry name" value="HTH-TYPE TRANSCRIPTIONAL REGULATOR"/>
    <property type="match status" value="1"/>
</dbReference>
<evidence type="ECO:0000313" key="7">
    <source>
        <dbReference type="EMBL" id="XBS68467.1"/>
    </source>
</evidence>
<dbReference type="GO" id="GO:0043565">
    <property type="term" value="F:sequence-specific DNA binding"/>
    <property type="evidence" value="ECO:0007669"/>
    <property type="project" value="TreeGrafter"/>
</dbReference>
<gene>
    <name evidence="7" type="ORF">ABK905_17355</name>
</gene>
<dbReference type="Gene3D" id="3.40.190.290">
    <property type="match status" value="1"/>
</dbReference>
<dbReference type="InterPro" id="IPR036388">
    <property type="entry name" value="WH-like_DNA-bd_sf"/>
</dbReference>
<dbReference type="GO" id="GO:0006351">
    <property type="term" value="P:DNA-templated transcription"/>
    <property type="evidence" value="ECO:0007669"/>
    <property type="project" value="TreeGrafter"/>
</dbReference>
<name>A0AAU7Q5Q1_9GAMM</name>
<dbReference type="AlphaFoldDB" id="A0AAU7Q5Q1"/>
<dbReference type="SUPFAM" id="SSF53850">
    <property type="entry name" value="Periplasmic binding protein-like II"/>
    <property type="match status" value="1"/>
</dbReference>
<feature type="domain" description="HTH lysR-type" evidence="6">
    <location>
        <begin position="1"/>
        <end position="59"/>
    </location>
</feature>
<dbReference type="PROSITE" id="PS50931">
    <property type="entry name" value="HTH_LYSR"/>
    <property type="match status" value="1"/>
</dbReference>
<evidence type="ECO:0000256" key="2">
    <source>
        <dbReference type="ARBA" id="ARBA00023015"/>
    </source>
</evidence>
<dbReference type="FunFam" id="1.10.10.10:FF:000001">
    <property type="entry name" value="LysR family transcriptional regulator"/>
    <property type="match status" value="1"/>
</dbReference>
<reference evidence="7" key="1">
    <citation type="submission" date="2024-06" db="EMBL/GenBank/DDBJ databases">
        <authorList>
            <person name="Coelho C."/>
            <person name="Bento M."/>
            <person name="Garcia E."/>
            <person name="Camelo A."/>
            <person name="Brandao I."/>
            <person name="Espirito Santo C."/>
            <person name="Trovao J."/>
            <person name="Verissimo A."/>
            <person name="Costa J."/>
            <person name="Tiago I."/>
        </authorList>
    </citation>
    <scope>NUCLEOTIDE SEQUENCE</scope>
    <source>
        <strain evidence="7">KWT182</strain>
    </source>
</reference>
<dbReference type="Pfam" id="PF00126">
    <property type="entry name" value="HTH_1"/>
    <property type="match status" value="1"/>
</dbReference>
<dbReference type="PANTHER" id="PTHR30537:SF81">
    <property type="entry name" value="TRANSCRIPTIONAL REGULATOR-RELATED"/>
    <property type="match status" value="1"/>
</dbReference>
<dbReference type="CDD" id="cd08422">
    <property type="entry name" value="PBP2_CrgA_like"/>
    <property type="match status" value="1"/>
</dbReference>
<dbReference type="PRINTS" id="PR00039">
    <property type="entry name" value="HTHLYSR"/>
</dbReference>
<comment type="similarity">
    <text evidence="1">Belongs to the LysR transcriptional regulatory family.</text>
</comment>
<evidence type="ECO:0000256" key="3">
    <source>
        <dbReference type="ARBA" id="ARBA00023125"/>
    </source>
</evidence>
<protein>
    <submittedName>
        <fullName evidence="7">LysR family transcriptional regulator</fullName>
    </submittedName>
</protein>
<dbReference type="InterPro" id="IPR058163">
    <property type="entry name" value="LysR-type_TF_proteobact-type"/>
</dbReference>
<keyword evidence="2" id="KW-0805">Transcription regulation</keyword>
<evidence type="ECO:0000256" key="5">
    <source>
        <dbReference type="SAM" id="MobiDB-lite"/>
    </source>
</evidence>
<dbReference type="InterPro" id="IPR000847">
    <property type="entry name" value="LysR_HTH_N"/>
</dbReference>
<feature type="region of interest" description="Disordered" evidence="5">
    <location>
        <begin position="272"/>
        <end position="291"/>
    </location>
</feature>
<accession>A0AAU7Q5Q1</accession>
<dbReference type="InterPro" id="IPR005119">
    <property type="entry name" value="LysR_subst-bd"/>
</dbReference>
<keyword evidence="3" id="KW-0238">DNA-binding</keyword>
<keyword evidence="4" id="KW-0804">Transcription</keyword>